<dbReference type="EMBL" id="JWSW01000009">
    <property type="protein sequence ID" value="KIJ89059.1"/>
    <property type="molecule type" value="Genomic_DNA"/>
</dbReference>
<reference evidence="13 14" key="1">
    <citation type="submission" date="2014-12" db="EMBL/GenBank/DDBJ databases">
        <title>Whole genome sequence of Candidatus Rickettsia asemboensis strain NMRCii isolated from cat fleas in west Kenya.</title>
        <authorList>
            <person name="Jima D."/>
            <person name="Luce-Fedrow A."/>
            <person name="Yang Y."/>
            <person name="Maina A.N."/>
            <person name="Snesrud E.C."/>
            <person name="Jarman R.G."/>
            <person name="Richards A.L."/>
            <person name="Hang J."/>
        </authorList>
    </citation>
    <scope>NUCLEOTIDE SEQUENCE [LARGE SCALE GENOMIC DNA]</scope>
    <source>
        <strain evidence="13 14">NMRCii</strain>
    </source>
</reference>
<keyword evidence="14" id="KW-1185">Reference proteome</keyword>
<evidence type="ECO:0000256" key="8">
    <source>
        <dbReference type="ARBA" id="ARBA00022989"/>
    </source>
</evidence>
<dbReference type="PRINTS" id="PR01651">
    <property type="entry name" value="SECGEXPORT"/>
</dbReference>
<comment type="caution">
    <text evidence="13">The sequence shown here is derived from an EMBL/GenBank/DDBJ whole genome shotgun (WGS) entry which is preliminary data.</text>
</comment>
<keyword evidence="10 12" id="KW-0472">Membrane</keyword>
<dbReference type="NCBIfam" id="TIGR00810">
    <property type="entry name" value="secG"/>
    <property type="match status" value="1"/>
</dbReference>
<comment type="similarity">
    <text evidence="2 12">Belongs to the SecG family.</text>
</comment>
<sequence length="100" mass="10693">MIDILLFVHITIAILLIIVILMQRSGSDGISSISGGNNMGVVSAKIVGNFLTKSTIILTTLFLINAIVLANLSSKKKSDLVSKINEIEENQAENSLPIAK</sequence>
<accession>A0A0C2QZ20</accession>
<keyword evidence="6 12" id="KW-0812">Transmembrane</keyword>
<name>A0A0C2QZ20_9RICK</name>
<dbReference type="RefSeq" id="WP_041078126.1">
    <property type="nucleotide sequence ID" value="NZ_JWSW01000009.1"/>
</dbReference>
<dbReference type="GO" id="GO:0005886">
    <property type="term" value="C:plasma membrane"/>
    <property type="evidence" value="ECO:0007669"/>
    <property type="project" value="UniProtKB-SubCell"/>
</dbReference>
<evidence type="ECO:0000313" key="13">
    <source>
        <dbReference type="EMBL" id="KIJ89059.1"/>
    </source>
</evidence>
<evidence type="ECO:0000256" key="1">
    <source>
        <dbReference type="ARBA" id="ARBA00004651"/>
    </source>
</evidence>
<dbReference type="InterPro" id="IPR004692">
    <property type="entry name" value="SecG"/>
</dbReference>
<evidence type="ECO:0000256" key="5">
    <source>
        <dbReference type="ARBA" id="ARBA00022475"/>
    </source>
</evidence>
<evidence type="ECO:0000313" key="14">
    <source>
        <dbReference type="Proteomes" id="UP000031952"/>
    </source>
</evidence>
<evidence type="ECO:0000256" key="7">
    <source>
        <dbReference type="ARBA" id="ARBA00022927"/>
    </source>
</evidence>
<evidence type="ECO:0000256" key="2">
    <source>
        <dbReference type="ARBA" id="ARBA00008445"/>
    </source>
</evidence>
<evidence type="ECO:0000256" key="6">
    <source>
        <dbReference type="ARBA" id="ARBA00022692"/>
    </source>
</evidence>
<protein>
    <recommendedName>
        <fullName evidence="3 12">Protein-export membrane protein SecG</fullName>
    </recommendedName>
</protein>
<dbReference type="AlphaFoldDB" id="A0A0C2QZ20"/>
<keyword evidence="9 12" id="KW-0811">Translocation</keyword>
<evidence type="ECO:0000256" key="4">
    <source>
        <dbReference type="ARBA" id="ARBA00022448"/>
    </source>
</evidence>
<dbReference type="PANTHER" id="PTHR34182">
    <property type="entry name" value="PROTEIN-EXPORT MEMBRANE PROTEIN SECG"/>
    <property type="match status" value="1"/>
</dbReference>
<dbReference type="GO" id="GO:0009306">
    <property type="term" value="P:protein secretion"/>
    <property type="evidence" value="ECO:0007669"/>
    <property type="project" value="UniProtKB-UniRule"/>
</dbReference>
<dbReference type="GO" id="GO:0043952">
    <property type="term" value="P:protein transport by the Sec complex"/>
    <property type="evidence" value="ECO:0007669"/>
    <property type="project" value="TreeGrafter"/>
</dbReference>
<evidence type="ECO:0000256" key="9">
    <source>
        <dbReference type="ARBA" id="ARBA00023010"/>
    </source>
</evidence>
<dbReference type="GO" id="GO:0015450">
    <property type="term" value="F:protein-transporting ATPase activity"/>
    <property type="evidence" value="ECO:0007669"/>
    <property type="project" value="UniProtKB-UniRule"/>
</dbReference>
<feature type="transmembrane region" description="Helical" evidence="12">
    <location>
        <begin position="50"/>
        <end position="72"/>
    </location>
</feature>
<evidence type="ECO:0000256" key="11">
    <source>
        <dbReference type="ARBA" id="ARBA00025182"/>
    </source>
</evidence>
<keyword evidence="8 12" id="KW-1133">Transmembrane helix</keyword>
<comment type="subcellular location">
    <subcellularLocation>
        <location evidence="1 12">Cell membrane</location>
        <topology evidence="1 12">Multi-pass membrane protein</topology>
    </subcellularLocation>
</comment>
<keyword evidence="7 12" id="KW-0653">Protein transport</keyword>
<comment type="function">
    <text evidence="11 12">Involved in protein export. Participates in an early event of protein translocation.</text>
</comment>
<dbReference type="GO" id="GO:0065002">
    <property type="term" value="P:intracellular protein transmembrane transport"/>
    <property type="evidence" value="ECO:0007669"/>
    <property type="project" value="TreeGrafter"/>
</dbReference>
<keyword evidence="5 12" id="KW-1003">Cell membrane</keyword>
<comment type="caution">
    <text evidence="12">Lacks conserved residue(s) required for the propagation of feature annotation.</text>
</comment>
<gene>
    <name evidence="13" type="ORF">SB78_01755</name>
</gene>
<evidence type="ECO:0000256" key="10">
    <source>
        <dbReference type="ARBA" id="ARBA00023136"/>
    </source>
</evidence>
<organism evidence="13 14">
    <name type="scientific">Rickettsia asembonensis</name>
    <dbReference type="NCBI Taxonomy" id="1068590"/>
    <lineage>
        <taxon>Bacteria</taxon>
        <taxon>Pseudomonadati</taxon>
        <taxon>Pseudomonadota</taxon>
        <taxon>Alphaproteobacteria</taxon>
        <taxon>Rickettsiales</taxon>
        <taxon>Rickettsiaceae</taxon>
        <taxon>Rickettsieae</taxon>
        <taxon>Rickettsia</taxon>
        <taxon>spotted fever group</taxon>
    </lineage>
</organism>
<dbReference type="Proteomes" id="UP000031952">
    <property type="component" value="Unassembled WGS sequence"/>
</dbReference>
<evidence type="ECO:0000256" key="12">
    <source>
        <dbReference type="RuleBase" id="RU365087"/>
    </source>
</evidence>
<evidence type="ECO:0000256" key="3">
    <source>
        <dbReference type="ARBA" id="ARBA00017876"/>
    </source>
</evidence>
<dbReference type="PANTHER" id="PTHR34182:SF1">
    <property type="entry name" value="PROTEIN-EXPORT MEMBRANE PROTEIN SECG"/>
    <property type="match status" value="1"/>
</dbReference>
<proteinExistence type="inferred from homology"/>
<dbReference type="Pfam" id="PF03840">
    <property type="entry name" value="SecG"/>
    <property type="match status" value="1"/>
</dbReference>
<keyword evidence="4 12" id="KW-0813">Transport</keyword>